<feature type="region of interest" description="Disordered" evidence="1">
    <location>
        <begin position="112"/>
        <end position="134"/>
    </location>
</feature>
<dbReference type="AlphaFoldDB" id="A0A7S2UBB9"/>
<reference evidence="2" key="1">
    <citation type="submission" date="2021-01" db="EMBL/GenBank/DDBJ databases">
        <authorList>
            <person name="Corre E."/>
            <person name="Pelletier E."/>
            <person name="Niang G."/>
            <person name="Scheremetjew M."/>
            <person name="Finn R."/>
            <person name="Kale V."/>
            <person name="Holt S."/>
            <person name="Cochrane G."/>
            <person name="Meng A."/>
            <person name="Brown T."/>
            <person name="Cohen L."/>
        </authorList>
    </citation>
    <scope>NUCLEOTIDE SEQUENCE</scope>
    <source>
        <strain evidence="2">CCMP2084</strain>
    </source>
</reference>
<gene>
    <name evidence="2" type="ORF">ASEP1449_LOCUS4652</name>
</gene>
<feature type="compositionally biased region" description="Low complexity" evidence="1">
    <location>
        <begin position="267"/>
        <end position="278"/>
    </location>
</feature>
<accession>A0A7S2UBB9</accession>
<dbReference type="EMBL" id="HBHQ01006913">
    <property type="protein sequence ID" value="CAD9812827.1"/>
    <property type="molecule type" value="Transcribed_RNA"/>
</dbReference>
<feature type="region of interest" description="Disordered" evidence="1">
    <location>
        <begin position="54"/>
        <end position="78"/>
    </location>
</feature>
<feature type="region of interest" description="Disordered" evidence="1">
    <location>
        <begin position="249"/>
        <end position="310"/>
    </location>
</feature>
<protein>
    <submittedName>
        <fullName evidence="2">Uncharacterized protein</fullName>
    </submittedName>
</protein>
<sequence>MTDDFSKSAAAAAARISSMNPAEALAQTLANDRPTIESAIKSFMSLVAARSLTSTKSDRIQSDSSSSSAAHHDDDDAHKEERCVFRSGRDANKEALLCARALLQATNQFQIPQDNAQDIPSNSTSTETSSEEEEELRLERQVVGLVWNGLISSDKKPAKFLGRRSLQYVYPVILQQLLLVRAANDNDDEDHVLFFQEFGRLLDDSIMDMRESLSFMVGVDEQNKDDTKNTDSDACLLWDADGGASELARRRKRRSQRVAHAKKEDAAAANEMRAAVTAGFSSSTAPSSFVPNSELTIEEITEEDATDEPE</sequence>
<feature type="compositionally biased region" description="Polar residues" evidence="1">
    <location>
        <begin position="112"/>
        <end position="122"/>
    </location>
</feature>
<evidence type="ECO:0000313" key="2">
    <source>
        <dbReference type="EMBL" id="CAD9812827.1"/>
    </source>
</evidence>
<feature type="compositionally biased region" description="Acidic residues" evidence="1">
    <location>
        <begin position="296"/>
        <end position="310"/>
    </location>
</feature>
<proteinExistence type="predicted"/>
<evidence type="ECO:0000256" key="1">
    <source>
        <dbReference type="SAM" id="MobiDB-lite"/>
    </source>
</evidence>
<feature type="compositionally biased region" description="Polar residues" evidence="1">
    <location>
        <begin position="279"/>
        <end position="293"/>
    </location>
</feature>
<organism evidence="2">
    <name type="scientific">Attheya septentrionalis</name>
    <dbReference type="NCBI Taxonomy" id="420275"/>
    <lineage>
        <taxon>Eukaryota</taxon>
        <taxon>Sar</taxon>
        <taxon>Stramenopiles</taxon>
        <taxon>Ochrophyta</taxon>
        <taxon>Bacillariophyta</taxon>
        <taxon>Coscinodiscophyceae</taxon>
        <taxon>Chaetocerotophycidae</taxon>
        <taxon>Chaetocerotales</taxon>
        <taxon>Attheyaceae</taxon>
        <taxon>Attheya</taxon>
    </lineage>
</organism>
<feature type="compositionally biased region" description="Basic residues" evidence="1">
    <location>
        <begin position="249"/>
        <end position="260"/>
    </location>
</feature>
<name>A0A7S2UBB9_9STRA</name>